<evidence type="ECO:0000313" key="2">
    <source>
        <dbReference type="EMBL" id="SPO20908.1"/>
    </source>
</evidence>
<dbReference type="AlphaFoldDB" id="A0A5C3DRH7"/>
<feature type="region of interest" description="Disordered" evidence="1">
    <location>
        <begin position="230"/>
        <end position="292"/>
    </location>
</feature>
<feature type="region of interest" description="Disordered" evidence="1">
    <location>
        <begin position="498"/>
        <end position="527"/>
    </location>
</feature>
<evidence type="ECO:0000256" key="1">
    <source>
        <dbReference type="SAM" id="MobiDB-lite"/>
    </source>
</evidence>
<feature type="compositionally biased region" description="Basic and acidic residues" evidence="1">
    <location>
        <begin position="508"/>
        <end position="518"/>
    </location>
</feature>
<organism evidence="2 3">
    <name type="scientific">Ustilago trichophora</name>
    <dbReference type="NCBI Taxonomy" id="86804"/>
    <lineage>
        <taxon>Eukaryota</taxon>
        <taxon>Fungi</taxon>
        <taxon>Dikarya</taxon>
        <taxon>Basidiomycota</taxon>
        <taxon>Ustilaginomycotina</taxon>
        <taxon>Ustilaginomycetes</taxon>
        <taxon>Ustilaginales</taxon>
        <taxon>Ustilaginaceae</taxon>
        <taxon>Ustilago</taxon>
    </lineage>
</organism>
<feature type="compositionally biased region" description="Basic residues" evidence="1">
    <location>
        <begin position="63"/>
        <end position="73"/>
    </location>
</feature>
<evidence type="ECO:0000313" key="3">
    <source>
        <dbReference type="Proteomes" id="UP000324022"/>
    </source>
</evidence>
<reference evidence="2 3" key="1">
    <citation type="submission" date="2018-03" db="EMBL/GenBank/DDBJ databases">
        <authorList>
            <person name="Guldener U."/>
        </authorList>
    </citation>
    <scope>NUCLEOTIDE SEQUENCE [LARGE SCALE GENOMIC DNA]</scope>
    <source>
        <strain evidence="2 3">NBRC100155</strain>
    </source>
</reference>
<keyword evidence="3" id="KW-1185">Reference proteome</keyword>
<feature type="compositionally biased region" description="Polar residues" evidence="1">
    <location>
        <begin position="441"/>
        <end position="460"/>
    </location>
</feature>
<feature type="compositionally biased region" description="Low complexity" evidence="1">
    <location>
        <begin position="15"/>
        <end position="48"/>
    </location>
</feature>
<feature type="region of interest" description="Disordered" evidence="1">
    <location>
        <begin position="63"/>
        <end position="170"/>
    </location>
</feature>
<feature type="compositionally biased region" description="Low complexity" evidence="1">
    <location>
        <begin position="245"/>
        <end position="257"/>
    </location>
</feature>
<dbReference type="OrthoDB" id="2556600at2759"/>
<proteinExistence type="predicted"/>
<feature type="compositionally biased region" description="Basic and acidic residues" evidence="1">
    <location>
        <begin position="358"/>
        <end position="371"/>
    </location>
</feature>
<dbReference type="Proteomes" id="UP000324022">
    <property type="component" value="Unassembled WGS sequence"/>
</dbReference>
<feature type="compositionally biased region" description="Basic and acidic residues" evidence="1">
    <location>
        <begin position="119"/>
        <end position="136"/>
    </location>
</feature>
<accession>A0A5C3DRH7</accession>
<feature type="compositionally biased region" description="Polar residues" evidence="1">
    <location>
        <begin position="142"/>
        <end position="159"/>
    </location>
</feature>
<protein>
    <submittedName>
        <fullName evidence="2">Uncharacterized protein</fullName>
    </submittedName>
</protein>
<dbReference type="EMBL" id="OOIN01000002">
    <property type="protein sequence ID" value="SPO20908.1"/>
    <property type="molecule type" value="Genomic_DNA"/>
</dbReference>
<sequence length="565" mass="62253">MDTSTPWAWRLDPQSGYSSSLGPSTSASLISTDPLSSLSNPLAGSSSADGVFWQDFQPTLKRLSSKQRKRARLHRFDSDQEDDKTITLNAQGEKAAAASEDEDANELRHISSEASDSEDDKRKASQSEKDDVKTEGEDPNFESKSNISPREVATLTQARRSGRKQPDPAMSATQLIAQAIHAHVSSGTEDVTQHMTHEVSPSPLTYKETVRLVRLIAMLFRFPKSSRRIVRRRARNNQSTDETSASHPSSGSSSAAATEETIELKYKYRSESTSSSASSHKPRIVARVHPDDTKPDSRAVLKLIALIPAALPARVNCVDWVVDVAIEARRDEIGNILLPDRAYTSARQRVGVAEAMVKPEDQEGGETEGKVTRSMRQRLGQDAPSIPLPEFWRRREIKQEDGKESGCKIESDSTPDPSLPEQPAEEAEVDALTAIAPQDHTSNLTSEDTEPTPQQQQSDSGMLMQAETRRIKSKVVNLSKLLAERMREKRRMKTLLLRTHQSLRKRRSTTDSDGKSAEEGEEEGMEADAETLANTVANSGKAITDDCVIEIDGEKNIQSALSILT</sequence>
<name>A0A5C3DRH7_9BASI</name>
<gene>
    <name evidence="2" type="ORF">UTRI_00385</name>
</gene>
<feature type="region of interest" description="Disordered" evidence="1">
    <location>
        <begin position="358"/>
        <end position="428"/>
    </location>
</feature>
<feature type="region of interest" description="Disordered" evidence="1">
    <location>
        <begin position="1"/>
        <end position="49"/>
    </location>
</feature>
<feature type="region of interest" description="Disordered" evidence="1">
    <location>
        <begin position="441"/>
        <end position="464"/>
    </location>
</feature>
<feature type="compositionally biased region" description="Basic and acidic residues" evidence="1">
    <location>
        <begin position="391"/>
        <end position="411"/>
    </location>
</feature>